<proteinExistence type="predicted"/>
<keyword evidence="3" id="KW-1185">Reference proteome</keyword>
<accession>A0A8H7CMF4</accession>
<dbReference type="AlphaFoldDB" id="A0A8H7CMF4"/>
<reference evidence="2" key="1">
    <citation type="submission" date="2020-05" db="EMBL/GenBank/DDBJ databases">
        <title>Mycena genomes resolve the evolution of fungal bioluminescence.</title>
        <authorList>
            <person name="Tsai I.J."/>
        </authorList>
    </citation>
    <scope>NUCLEOTIDE SEQUENCE</scope>
    <source>
        <strain evidence="2">CCC161011</strain>
    </source>
</reference>
<dbReference type="EMBL" id="JACAZI010000016">
    <property type="protein sequence ID" value="KAF7343120.1"/>
    <property type="molecule type" value="Genomic_DNA"/>
</dbReference>
<gene>
    <name evidence="2" type="ORF">MVEN_01742400</name>
</gene>
<evidence type="ECO:0000256" key="1">
    <source>
        <dbReference type="SAM" id="MobiDB-lite"/>
    </source>
</evidence>
<comment type="caution">
    <text evidence="2">The sequence shown here is derived from an EMBL/GenBank/DDBJ whole genome shotgun (WGS) entry which is preliminary data.</text>
</comment>
<dbReference type="Proteomes" id="UP000620124">
    <property type="component" value="Unassembled WGS sequence"/>
</dbReference>
<sequence>MKTKKRKPRDGSSRNPGLRHWEFCDVDGYNSLGQTKEDSEKAGNTELARNRNDVIPLLHDSGMNIDSIHSSDSSDEFEYVLVEYEENGEDGWEKIKPVTAFRGVVGTGSAYRCRQT</sequence>
<name>A0A8H7CMF4_9AGAR</name>
<organism evidence="2 3">
    <name type="scientific">Mycena venus</name>
    <dbReference type="NCBI Taxonomy" id="2733690"/>
    <lineage>
        <taxon>Eukaryota</taxon>
        <taxon>Fungi</taxon>
        <taxon>Dikarya</taxon>
        <taxon>Basidiomycota</taxon>
        <taxon>Agaricomycotina</taxon>
        <taxon>Agaricomycetes</taxon>
        <taxon>Agaricomycetidae</taxon>
        <taxon>Agaricales</taxon>
        <taxon>Marasmiineae</taxon>
        <taxon>Mycenaceae</taxon>
        <taxon>Mycena</taxon>
    </lineage>
</organism>
<evidence type="ECO:0000313" key="3">
    <source>
        <dbReference type="Proteomes" id="UP000620124"/>
    </source>
</evidence>
<evidence type="ECO:0000313" key="2">
    <source>
        <dbReference type="EMBL" id="KAF7343120.1"/>
    </source>
</evidence>
<protein>
    <submittedName>
        <fullName evidence="2">Uncharacterized protein</fullName>
    </submittedName>
</protein>
<feature type="region of interest" description="Disordered" evidence="1">
    <location>
        <begin position="1"/>
        <end position="21"/>
    </location>
</feature>